<dbReference type="Proteomes" id="UP000267821">
    <property type="component" value="Unassembled WGS sequence"/>
</dbReference>
<dbReference type="AlphaFoldDB" id="A0A3N4M483"/>
<organism evidence="2 3">
    <name type="scientific">Terfezia boudieri ATCC MYA-4762</name>
    <dbReference type="NCBI Taxonomy" id="1051890"/>
    <lineage>
        <taxon>Eukaryota</taxon>
        <taxon>Fungi</taxon>
        <taxon>Dikarya</taxon>
        <taxon>Ascomycota</taxon>
        <taxon>Pezizomycotina</taxon>
        <taxon>Pezizomycetes</taxon>
        <taxon>Pezizales</taxon>
        <taxon>Pezizaceae</taxon>
        <taxon>Terfezia</taxon>
    </lineage>
</organism>
<dbReference type="InParanoid" id="A0A3N4M483"/>
<dbReference type="OrthoDB" id="10317151at2759"/>
<sequence>MQSDREVTSLYQTVEITRADIHAHKLALERTIRKIPTQLDAFGFKRPNVPSPAWLHEAIPSQSVVLGLETLAPVLDTCNQMQKSEDRRRPVSRELHLKDKGKKSEDTKLWVLGTSEASNMTADQRLVHPDPDGDSEAETTWNHRIYYEDLPKSCNRGEWLAWGSKAWNDYSSLKAEEKELQQTLEDIVADYNSLVSNGILNNYTLNPSEYGTRFKQKLDDMSKEMSDCRKLRSRVHELLPAFEWSG</sequence>
<evidence type="ECO:0000256" key="1">
    <source>
        <dbReference type="SAM" id="MobiDB-lite"/>
    </source>
</evidence>
<evidence type="ECO:0000313" key="2">
    <source>
        <dbReference type="EMBL" id="RPB25125.1"/>
    </source>
</evidence>
<keyword evidence="3" id="KW-1185">Reference proteome</keyword>
<accession>A0A3N4M483</accession>
<reference evidence="2 3" key="1">
    <citation type="journal article" date="2018" name="Nat. Ecol. Evol.">
        <title>Pezizomycetes genomes reveal the molecular basis of ectomycorrhizal truffle lifestyle.</title>
        <authorList>
            <person name="Murat C."/>
            <person name="Payen T."/>
            <person name="Noel B."/>
            <person name="Kuo A."/>
            <person name="Morin E."/>
            <person name="Chen J."/>
            <person name="Kohler A."/>
            <person name="Krizsan K."/>
            <person name="Balestrini R."/>
            <person name="Da Silva C."/>
            <person name="Montanini B."/>
            <person name="Hainaut M."/>
            <person name="Levati E."/>
            <person name="Barry K.W."/>
            <person name="Belfiori B."/>
            <person name="Cichocki N."/>
            <person name="Clum A."/>
            <person name="Dockter R.B."/>
            <person name="Fauchery L."/>
            <person name="Guy J."/>
            <person name="Iotti M."/>
            <person name="Le Tacon F."/>
            <person name="Lindquist E.A."/>
            <person name="Lipzen A."/>
            <person name="Malagnac F."/>
            <person name="Mello A."/>
            <person name="Molinier V."/>
            <person name="Miyauchi S."/>
            <person name="Poulain J."/>
            <person name="Riccioni C."/>
            <person name="Rubini A."/>
            <person name="Sitrit Y."/>
            <person name="Splivallo R."/>
            <person name="Traeger S."/>
            <person name="Wang M."/>
            <person name="Zifcakova L."/>
            <person name="Wipf D."/>
            <person name="Zambonelli A."/>
            <person name="Paolocci F."/>
            <person name="Nowrousian M."/>
            <person name="Ottonello S."/>
            <person name="Baldrian P."/>
            <person name="Spatafora J.W."/>
            <person name="Henrissat B."/>
            <person name="Nagy L.G."/>
            <person name="Aury J.M."/>
            <person name="Wincker P."/>
            <person name="Grigoriev I.V."/>
            <person name="Bonfante P."/>
            <person name="Martin F.M."/>
        </authorList>
    </citation>
    <scope>NUCLEOTIDE SEQUENCE [LARGE SCALE GENOMIC DNA]</scope>
    <source>
        <strain evidence="2 3">ATCC MYA-4762</strain>
    </source>
</reference>
<feature type="region of interest" description="Disordered" evidence="1">
    <location>
        <begin position="81"/>
        <end position="100"/>
    </location>
</feature>
<evidence type="ECO:0000313" key="3">
    <source>
        <dbReference type="Proteomes" id="UP000267821"/>
    </source>
</evidence>
<name>A0A3N4M483_9PEZI</name>
<feature type="compositionally biased region" description="Basic and acidic residues" evidence="1">
    <location>
        <begin position="83"/>
        <end position="100"/>
    </location>
</feature>
<protein>
    <submittedName>
        <fullName evidence="2">Uncharacterized protein</fullName>
    </submittedName>
</protein>
<dbReference type="EMBL" id="ML121539">
    <property type="protein sequence ID" value="RPB25125.1"/>
    <property type="molecule type" value="Genomic_DNA"/>
</dbReference>
<proteinExistence type="predicted"/>
<gene>
    <name evidence="2" type="ORF">L211DRAFT_876952</name>
</gene>